<evidence type="ECO:0000313" key="1">
    <source>
        <dbReference type="EMBL" id="HIW95183.1"/>
    </source>
</evidence>
<evidence type="ECO:0000313" key="2">
    <source>
        <dbReference type="Proteomes" id="UP000824189"/>
    </source>
</evidence>
<dbReference type="AlphaFoldDB" id="A0A9D1RXM8"/>
<protein>
    <submittedName>
        <fullName evidence="1">Uncharacterized protein</fullName>
    </submittedName>
</protein>
<comment type="caution">
    <text evidence="1">The sequence shown here is derived from an EMBL/GenBank/DDBJ whole genome shotgun (WGS) entry which is preliminary data.</text>
</comment>
<reference evidence="1" key="1">
    <citation type="journal article" date="2021" name="PeerJ">
        <title>Extensive microbial diversity within the chicken gut microbiome revealed by metagenomics and culture.</title>
        <authorList>
            <person name="Gilroy R."/>
            <person name="Ravi A."/>
            <person name="Getino M."/>
            <person name="Pursley I."/>
            <person name="Horton D.L."/>
            <person name="Alikhan N.F."/>
            <person name="Baker D."/>
            <person name="Gharbi K."/>
            <person name="Hall N."/>
            <person name="Watson M."/>
            <person name="Adriaenssens E.M."/>
            <person name="Foster-Nyarko E."/>
            <person name="Jarju S."/>
            <person name="Secka A."/>
            <person name="Antonio M."/>
            <person name="Oren A."/>
            <person name="Chaudhuri R.R."/>
            <person name="La Ragione R."/>
            <person name="Hildebrand F."/>
            <person name="Pallen M.J."/>
        </authorList>
    </citation>
    <scope>NUCLEOTIDE SEQUENCE</scope>
    <source>
        <strain evidence="1">4376</strain>
    </source>
</reference>
<proteinExistence type="predicted"/>
<dbReference type="Proteomes" id="UP000824189">
    <property type="component" value="Unassembled WGS sequence"/>
</dbReference>
<gene>
    <name evidence="1" type="ORF">H9867_01655</name>
</gene>
<organism evidence="1 2">
    <name type="scientific">Candidatus Corynebacterium gallistercoris</name>
    <dbReference type="NCBI Taxonomy" id="2838530"/>
    <lineage>
        <taxon>Bacteria</taxon>
        <taxon>Bacillati</taxon>
        <taxon>Actinomycetota</taxon>
        <taxon>Actinomycetes</taxon>
        <taxon>Mycobacteriales</taxon>
        <taxon>Corynebacteriaceae</taxon>
        <taxon>Corynebacterium</taxon>
    </lineage>
</organism>
<name>A0A9D1RXM8_9CORY</name>
<accession>A0A9D1RXM8</accession>
<reference evidence="1" key="2">
    <citation type="submission" date="2021-04" db="EMBL/GenBank/DDBJ databases">
        <authorList>
            <person name="Gilroy R."/>
        </authorList>
    </citation>
    <scope>NUCLEOTIDE SEQUENCE</scope>
    <source>
        <strain evidence="1">4376</strain>
    </source>
</reference>
<dbReference type="EMBL" id="DXFZ01000021">
    <property type="protein sequence ID" value="HIW95183.1"/>
    <property type="molecule type" value="Genomic_DNA"/>
</dbReference>
<sequence length="69" mass="7812">MTHITARARYPFLGWHPTKIVTRATDNGIKIHIYPKKREGNIRVELTEEEAIQLANAIADILDGNTAKE</sequence>